<dbReference type="PANTHER" id="PTHR24220:SF689">
    <property type="entry name" value="LIPOPROTEIN-RELEASING SYSTEM ATP-BINDING PROTEIN LOLD"/>
    <property type="match status" value="1"/>
</dbReference>
<evidence type="ECO:0000313" key="3">
    <source>
        <dbReference type="EMBL" id="HIU39372.1"/>
    </source>
</evidence>
<dbReference type="AlphaFoldDB" id="A0A9D1LI08"/>
<dbReference type="EMBL" id="DVMS01000195">
    <property type="protein sequence ID" value="HIU39372.1"/>
    <property type="molecule type" value="Genomic_DNA"/>
</dbReference>
<dbReference type="GO" id="GO:0005524">
    <property type="term" value="F:ATP binding"/>
    <property type="evidence" value="ECO:0007669"/>
    <property type="project" value="UniProtKB-KW"/>
</dbReference>
<dbReference type="Pfam" id="PF00005">
    <property type="entry name" value="ABC_tran"/>
    <property type="match status" value="1"/>
</dbReference>
<keyword evidence="3" id="KW-0067">ATP-binding</keyword>
<evidence type="ECO:0000313" key="4">
    <source>
        <dbReference type="Proteomes" id="UP000824076"/>
    </source>
</evidence>
<dbReference type="InterPro" id="IPR027417">
    <property type="entry name" value="P-loop_NTPase"/>
</dbReference>
<protein>
    <submittedName>
        <fullName evidence="3">ATP-binding cassette domain-containing protein</fullName>
    </submittedName>
</protein>
<dbReference type="PANTHER" id="PTHR24220">
    <property type="entry name" value="IMPORT ATP-BINDING PROTEIN"/>
    <property type="match status" value="1"/>
</dbReference>
<dbReference type="GO" id="GO:0005886">
    <property type="term" value="C:plasma membrane"/>
    <property type="evidence" value="ECO:0007669"/>
    <property type="project" value="TreeGrafter"/>
</dbReference>
<proteinExistence type="inferred from homology"/>
<reference evidence="3" key="1">
    <citation type="submission" date="2020-10" db="EMBL/GenBank/DDBJ databases">
        <authorList>
            <person name="Gilroy R."/>
        </authorList>
    </citation>
    <scope>NUCLEOTIDE SEQUENCE</scope>
    <source>
        <strain evidence="3">17073</strain>
    </source>
</reference>
<evidence type="ECO:0000259" key="2">
    <source>
        <dbReference type="PROSITE" id="PS50893"/>
    </source>
</evidence>
<keyword evidence="3" id="KW-0547">Nucleotide-binding</keyword>
<reference evidence="3" key="2">
    <citation type="journal article" date="2021" name="PeerJ">
        <title>Extensive microbial diversity within the chicken gut microbiome revealed by metagenomics and culture.</title>
        <authorList>
            <person name="Gilroy R."/>
            <person name="Ravi A."/>
            <person name="Getino M."/>
            <person name="Pursley I."/>
            <person name="Horton D.L."/>
            <person name="Alikhan N.F."/>
            <person name="Baker D."/>
            <person name="Gharbi K."/>
            <person name="Hall N."/>
            <person name="Watson M."/>
            <person name="Adriaenssens E.M."/>
            <person name="Foster-Nyarko E."/>
            <person name="Jarju S."/>
            <person name="Secka A."/>
            <person name="Antonio M."/>
            <person name="Oren A."/>
            <person name="Chaudhuri R.R."/>
            <person name="La Ragione R."/>
            <person name="Hildebrand F."/>
            <person name="Pallen M.J."/>
        </authorList>
    </citation>
    <scope>NUCLEOTIDE SEQUENCE</scope>
    <source>
        <strain evidence="3">17073</strain>
    </source>
</reference>
<dbReference type="GO" id="GO:0016887">
    <property type="term" value="F:ATP hydrolysis activity"/>
    <property type="evidence" value="ECO:0007669"/>
    <property type="project" value="InterPro"/>
</dbReference>
<sequence>MEKIELDGMLPRVFAGQPDIHSDVWLRKIVFERGKTYLISAESGRGKSSLCAYLYGYRRDYEGEFYFDRRAGRAIGVAEWCDLRRRSIAYLPQDMRLFPELTALENVALKNRLTGHKSDSEISAMFERLGIADKQQSLVGKMSIGQQQRVAIVRTLCQPCDFFLLDEPVSHLDAGNNRAVAKLVMEEAARLGAGIIATSVGNNLDIAVKEALNL</sequence>
<dbReference type="SUPFAM" id="SSF52540">
    <property type="entry name" value="P-loop containing nucleoside triphosphate hydrolases"/>
    <property type="match status" value="1"/>
</dbReference>
<comment type="caution">
    <text evidence="3">The sequence shown here is derived from an EMBL/GenBank/DDBJ whole genome shotgun (WGS) entry which is preliminary data.</text>
</comment>
<dbReference type="PROSITE" id="PS50893">
    <property type="entry name" value="ABC_TRANSPORTER_2"/>
    <property type="match status" value="1"/>
</dbReference>
<name>A0A9D1LI08_9BACT</name>
<gene>
    <name evidence="3" type="ORF">IAD18_06885</name>
</gene>
<dbReference type="GO" id="GO:0022857">
    <property type="term" value="F:transmembrane transporter activity"/>
    <property type="evidence" value="ECO:0007669"/>
    <property type="project" value="TreeGrafter"/>
</dbReference>
<accession>A0A9D1LI08</accession>
<comment type="similarity">
    <text evidence="1">Belongs to the ABC transporter superfamily.</text>
</comment>
<feature type="domain" description="ABC transporter" evidence="2">
    <location>
        <begin position="4"/>
        <end position="212"/>
    </location>
</feature>
<dbReference type="Gene3D" id="3.40.50.300">
    <property type="entry name" value="P-loop containing nucleotide triphosphate hydrolases"/>
    <property type="match status" value="1"/>
</dbReference>
<evidence type="ECO:0000256" key="1">
    <source>
        <dbReference type="ARBA" id="ARBA00005417"/>
    </source>
</evidence>
<dbReference type="InterPro" id="IPR015854">
    <property type="entry name" value="ABC_transpr_LolD-like"/>
</dbReference>
<dbReference type="Proteomes" id="UP000824076">
    <property type="component" value="Unassembled WGS sequence"/>
</dbReference>
<dbReference type="InterPro" id="IPR003439">
    <property type="entry name" value="ABC_transporter-like_ATP-bd"/>
</dbReference>
<organism evidence="3 4">
    <name type="scientific">Candidatus Limisoma intestinavium</name>
    <dbReference type="NCBI Taxonomy" id="2840856"/>
    <lineage>
        <taxon>Bacteria</taxon>
        <taxon>Pseudomonadati</taxon>
        <taxon>Bacteroidota</taxon>
        <taxon>Bacteroidia</taxon>
        <taxon>Bacteroidales</taxon>
        <taxon>Candidatus Limisoma</taxon>
    </lineage>
</organism>